<evidence type="ECO:0000313" key="7">
    <source>
        <dbReference type="Proteomes" id="UP000441754"/>
    </source>
</evidence>
<evidence type="ECO:0000259" key="5">
    <source>
        <dbReference type="PROSITE" id="PS51764"/>
    </source>
</evidence>
<keyword evidence="7" id="KW-1185">Reference proteome</keyword>
<evidence type="ECO:0000256" key="3">
    <source>
        <dbReference type="ARBA" id="ARBA00023295"/>
    </source>
</evidence>
<keyword evidence="2 4" id="KW-0378">Hydrolase</keyword>
<dbReference type="PROSITE" id="PS51764">
    <property type="entry name" value="GH26"/>
    <property type="match status" value="1"/>
</dbReference>
<comment type="similarity">
    <text evidence="1 4">Belongs to the glycosyl hydrolase 26 family.</text>
</comment>
<dbReference type="GO" id="GO:0016985">
    <property type="term" value="F:mannan endo-1,4-beta-mannosidase activity"/>
    <property type="evidence" value="ECO:0007669"/>
    <property type="project" value="InterPro"/>
</dbReference>
<name>A0A7K0ERW2_9BACT</name>
<dbReference type="AlphaFoldDB" id="A0A7K0ERW2"/>
<dbReference type="InterPro" id="IPR000805">
    <property type="entry name" value="Glyco_hydro_26"/>
</dbReference>
<feature type="active site" description="Proton donor" evidence="4">
    <location>
        <position position="391"/>
    </location>
</feature>
<comment type="caution">
    <text evidence="6">The sequence shown here is derived from an EMBL/GenBank/DDBJ whole genome shotgun (WGS) entry which is preliminary data.</text>
</comment>
<reference evidence="6 7" key="1">
    <citation type="journal article" date="2018" name="Antonie Van Leeuwenhoek">
        <title>Larkinella terrae sp. nov., isolated from soil on Jeju Island, South Korea.</title>
        <authorList>
            <person name="Ten L.N."/>
            <person name="Jeon J."/>
            <person name="Park S.J."/>
            <person name="Park S."/>
            <person name="Lee S.Y."/>
            <person name="Kim M.K."/>
            <person name="Jung H.Y."/>
        </authorList>
    </citation>
    <scope>NUCLEOTIDE SEQUENCE [LARGE SCALE GENOMIC DNA]</scope>
    <source>
        <strain evidence="6 7">KCTC 52001</strain>
    </source>
</reference>
<dbReference type="PANTHER" id="PTHR40079:SF4">
    <property type="entry name" value="GH26 DOMAIN-CONTAINING PROTEIN-RELATED"/>
    <property type="match status" value="1"/>
</dbReference>
<dbReference type="PANTHER" id="PTHR40079">
    <property type="entry name" value="MANNAN ENDO-1,4-BETA-MANNOSIDASE E-RELATED"/>
    <property type="match status" value="1"/>
</dbReference>
<accession>A0A7K0ERW2</accession>
<gene>
    <name evidence="6" type="ORF">GJJ30_24830</name>
</gene>
<dbReference type="GO" id="GO:0006080">
    <property type="term" value="P:substituted mannan metabolic process"/>
    <property type="evidence" value="ECO:0007669"/>
    <property type="project" value="InterPro"/>
</dbReference>
<evidence type="ECO:0000256" key="4">
    <source>
        <dbReference type="PROSITE-ProRule" id="PRU01100"/>
    </source>
</evidence>
<evidence type="ECO:0000313" key="6">
    <source>
        <dbReference type="EMBL" id="MRS64547.1"/>
    </source>
</evidence>
<sequence>MTRQNRFGILAGIGLVTVLVAASQFFSKISPGTVTGTIPDSLETLIGVYNPNYQPDRQPVKDLYHLEIVLDRSTDPVNLQDRYFKIQADLPYLITLKISDSFGRNSLNDLRDGSFDEAIQALCAEISAISQPVYLRLCPEMEVPVHRFNWQYQSPVTYIQAFQRVSRLCKARLPAVQMVWAPAGYPGADEYWPGDSAVDLISITVDSPSEQLTTAYPRIADPYTAIRRKLHRLRFMPKTVLILGDQSVKKSIDAGQLTKTLARLQQEETALFPTLGSPRAAVSAKVRTARPEIGVYDPKELLVKNQALRAEHLFFDLESIQTGTFRKALNATLARRHDVILTIEPWRDTKPRRDTCVLCNVTNGVYDEEFREVYRAISRTRQTVYLRFAHEMEIPIRRYAWQSQDPILYIRAYRYFMTFDSAGSRNIKKVWGPAGDRGSMEWWPGADVVDYISVAIYGLPDKNITDPRQQETFRDIFNRKFYRMRFSSKPLFITEFGVKGPEDFQRKWLNDAADVIRNQPDVVGVCYFNLADNPKVWGNMPAPDWSISPATFNHFVSQLNPNL</sequence>
<dbReference type="OrthoDB" id="9816550at2"/>
<organism evidence="6 7">
    <name type="scientific">Larkinella terrae</name>
    <dbReference type="NCBI Taxonomy" id="2025311"/>
    <lineage>
        <taxon>Bacteria</taxon>
        <taxon>Pseudomonadati</taxon>
        <taxon>Bacteroidota</taxon>
        <taxon>Cytophagia</taxon>
        <taxon>Cytophagales</taxon>
        <taxon>Spirosomataceae</taxon>
        <taxon>Larkinella</taxon>
    </lineage>
</organism>
<dbReference type="RefSeq" id="WP_154177880.1">
    <property type="nucleotide sequence ID" value="NZ_WJXZ01000014.1"/>
</dbReference>
<dbReference type="InterPro" id="IPR017853">
    <property type="entry name" value="GH"/>
</dbReference>
<protein>
    <recommendedName>
        <fullName evidence="5">GH26 domain-containing protein</fullName>
    </recommendedName>
</protein>
<proteinExistence type="inferred from homology"/>
<dbReference type="SUPFAM" id="SSF51445">
    <property type="entry name" value="(Trans)glycosidases"/>
    <property type="match status" value="2"/>
</dbReference>
<feature type="active site" description="Nucleophile" evidence="4">
    <location>
        <position position="495"/>
    </location>
</feature>
<keyword evidence="3 4" id="KW-0326">Glycosidase</keyword>
<dbReference type="Proteomes" id="UP000441754">
    <property type="component" value="Unassembled WGS sequence"/>
</dbReference>
<evidence type="ECO:0000256" key="2">
    <source>
        <dbReference type="ARBA" id="ARBA00022801"/>
    </source>
</evidence>
<feature type="domain" description="GH26" evidence="5">
    <location>
        <begin position="266"/>
        <end position="559"/>
    </location>
</feature>
<dbReference type="Gene3D" id="3.20.20.80">
    <property type="entry name" value="Glycosidases"/>
    <property type="match status" value="2"/>
</dbReference>
<evidence type="ECO:0000256" key="1">
    <source>
        <dbReference type="ARBA" id="ARBA00007754"/>
    </source>
</evidence>
<dbReference type="InterPro" id="IPR022790">
    <property type="entry name" value="GH26_dom"/>
</dbReference>
<dbReference type="EMBL" id="WJXZ01000014">
    <property type="protein sequence ID" value="MRS64547.1"/>
    <property type="molecule type" value="Genomic_DNA"/>
</dbReference>